<dbReference type="InterPro" id="IPR036390">
    <property type="entry name" value="WH_DNA-bd_sf"/>
</dbReference>
<dbReference type="InterPro" id="IPR002577">
    <property type="entry name" value="HTH_HxlR"/>
</dbReference>
<keyword evidence="6" id="KW-1185">Reference proteome</keyword>
<comment type="caution">
    <text evidence="5">The sequence shown here is derived from an EMBL/GenBank/DDBJ whole genome shotgun (WGS) entry which is preliminary data.</text>
</comment>
<evidence type="ECO:0000256" key="3">
    <source>
        <dbReference type="ARBA" id="ARBA00023163"/>
    </source>
</evidence>
<dbReference type="EMBL" id="BAABAZ010000004">
    <property type="protein sequence ID" value="GAA4283704.1"/>
    <property type="molecule type" value="Genomic_DNA"/>
</dbReference>
<evidence type="ECO:0000259" key="4">
    <source>
        <dbReference type="PROSITE" id="PS51118"/>
    </source>
</evidence>
<protein>
    <submittedName>
        <fullName evidence="5">Winged helix-turn-helix transcriptional regulator</fullName>
    </submittedName>
</protein>
<feature type="domain" description="HTH hxlR-type" evidence="4">
    <location>
        <begin position="14"/>
        <end position="112"/>
    </location>
</feature>
<organism evidence="5 6">
    <name type="scientific">Brevibacterium daeguense</name>
    <dbReference type="NCBI Taxonomy" id="909936"/>
    <lineage>
        <taxon>Bacteria</taxon>
        <taxon>Bacillati</taxon>
        <taxon>Actinomycetota</taxon>
        <taxon>Actinomycetes</taxon>
        <taxon>Micrococcales</taxon>
        <taxon>Brevibacteriaceae</taxon>
        <taxon>Brevibacterium</taxon>
    </lineage>
</organism>
<dbReference type="PANTHER" id="PTHR33204:SF18">
    <property type="entry name" value="TRANSCRIPTIONAL REGULATORY PROTEIN"/>
    <property type="match status" value="1"/>
</dbReference>
<dbReference type="RefSeq" id="WP_236863781.1">
    <property type="nucleotide sequence ID" value="NZ_BAABAZ010000004.1"/>
</dbReference>
<dbReference type="Proteomes" id="UP001501586">
    <property type="component" value="Unassembled WGS sequence"/>
</dbReference>
<evidence type="ECO:0000313" key="5">
    <source>
        <dbReference type="EMBL" id="GAA4283704.1"/>
    </source>
</evidence>
<sequence length="231" mass="24671">MASRRSYGSYNDGCAAAHALDLIGERWTMIIVRELLLGPKRFTDIQRDVIGIGPTVLTQRLHDLEGHGIVRRRQLPAPARADVYELTEWGSGLESVNTALSLWAVESPALPIEADMSPDTVVLAMRAHARASSGAREGQRVLLSLTDSRLGDSEPVTYLAAVTEEATTIRRTLMPESADAEVSATTKDWKACVIGGAALEELPEIRVVGSAEAVRLLISATSLGGGTRAAG</sequence>
<evidence type="ECO:0000313" key="6">
    <source>
        <dbReference type="Proteomes" id="UP001501586"/>
    </source>
</evidence>
<keyword evidence="2" id="KW-0238">DNA-binding</keyword>
<gene>
    <name evidence="5" type="ORF">GCM10022261_12350</name>
</gene>
<dbReference type="PROSITE" id="PS51118">
    <property type="entry name" value="HTH_HXLR"/>
    <property type="match status" value="1"/>
</dbReference>
<proteinExistence type="predicted"/>
<dbReference type="InterPro" id="IPR036388">
    <property type="entry name" value="WH-like_DNA-bd_sf"/>
</dbReference>
<keyword evidence="1" id="KW-0805">Transcription regulation</keyword>
<dbReference type="Pfam" id="PF01638">
    <property type="entry name" value="HxlR"/>
    <property type="match status" value="1"/>
</dbReference>
<dbReference type="SUPFAM" id="SSF46785">
    <property type="entry name" value="Winged helix' DNA-binding domain"/>
    <property type="match status" value="1"/>
</dbReference>
<reference evidence="6" key="1">
    <citation type="journal article" date="2019" name="Int. J. Syst. Evol. Microbiol.">
        <title>The Global Catalogue of Microorganisms (GCM) 10K type strain sequencing project: providing services to taxonomists for standard genome sequencing and annotation.</title>
        <authorList>
            <consortium name="The Broad Institute Genomics Platform"/>
            <consortium name="The Broad Institute Genome Sequencing Center for Infectious Disease"/>
            <person name="Wu L."/>
            <person name="Ma J."/>
        </authorList>
    </citation>
    <scope>NUCLEOTIDE SEQUENCE [LARGE SCALE GENOMIC DNA]</scope>
    <source>
        <strain evidence="6">JCM 17458</strain>
    </source>
</reference>
<evidence type="ECO:0000256" key="2">
    <source>
        <dbReference type="ARBA" id="ARBA00023125"/>
    </source>
</evidence>
<accession>A0ABP8EIB4</accession>
<keyword evidence="3" id="KW-0804">Transcription</keyword>
<name>A0ABP8EIB4_9MICO</name>
<dbReference type="Gene3D" id="1.10.10.10">
    <property type="entry name" value="Winged helix-like DNA-binding domain superfamily/Winged helix DNA-binding domain"/>
    <property type="match status" value="1"/>
</dbReference>
<evidence type="ECO:0000256" key="1">
    <source>
        <dbReference type="ARBA" id="ARBA00023015"/>
    </source>
</evidence>
<dbReference type="PANTHER" id="PTHR33204">
    <property type="entry name" value="TRANSCRIPTIONAL REGULATOR, MARR FAMILY"/>
    <property type="match status" value="1"/>
</dbReference>